<name>A0A1M6J532_9FIRM</name>
<dbReference type="InterPro" id="IPR023210">
    <property type="entry name" value="NADP_OxRdtase_dom"/>
</dbReference>
<protein>
    <submittedName>
        <fullName evidence="3">Predicted oxidoreductase</fullName>
    </submittedName>
</protein>
<evidence type="ECO:0000259" key="2">
    <source>
        <dbReference type="Pfam" id="PF00248"/>
    </source>
</evidence>
<reference evidence="3 4" key="1">
    <citation type="submission" date="2016-11" db="EMBL/GenBank/DDBJ databases">
        <authorList>
            <person name="Jaros S."/>
            <person name="Januszkiewicz K."/>
            <person name="Wedrychowicz H."/>
        </authorList>
    </citation>
    <scope>NUCLEOTIDE SEQUENCE [LARGE SCALE GENOMIC DNA]</scope>
    <source>
        <strain evidence="3 4">DSM 15480</strain>
    </source>
</reference>
<dbReference type="GO" id="GO:0016491">
    <property type="term" value="F:oxidoreductase activity"/>
    <property type="evidence" value="ECO:0007669"/>
    <property type="project" value="UniProtKB-KW"/>
</dbReference>
<evidence type="ECO:0000256" key="1">
    <source>
        <dbReference type="ARBA" id="ARBA00023002"/>
    </source>
</evidence>
<dbReference type="STRING" id="1121950.SAMN02745243_00546"/>
<keyword evidence="1" id="KW-0560">Oxidoreductase</keyword>
<dbReference type="PANTHER" id="PTHR43364">
    <property type="entry name" value="NADH-SPECIFIC METHYLGLYOXAL REDUCTASE-RELATED"/>
    <property type="match status" value="1"/>
</dbReference>
<dbReference type="Pfam" id="PF00248">
    <property type="entry name" value="Aldo_ket_red"/>
    <property type="match status" value="1"/>
</dbReference>
<proteinExistence type="predicted"/>
<dbReference type="PANTHER" id="PTHR43364:SF4">
    <property type="entry name" value="NAD(P)-LINKED OXIDOREDUCTASE SUPERFAMILY PROTEIN"/>
    <property type="match status" value="1"/>
</dbReference>
<dbReference type="OrthoDB" id="9773828at2"/>
<dbReference type="EMBL" id="FQZY01000008">
    <property type="protein sequence ID" value="SHJ41739.1"/>
    <property type="molecule type" value="Genomic_DNA"/>
</dbReference>
<dbReference type="GO" id="GO:0005829">
    <property type="term" value="C:cytosol"/>
    <property type="evidence" value="ECO:0007669"/>
    <property type="project" value="TreeGrafter"/>
</dbReference>
<evidence type="ECO:0000313" key="4">
    <source>
        <dbReference type="Proteomes" id="UP000184301"/>
    </source>
</evidence>
<dbReference type="SUPFAM" id="SSF51430">
    <property type="entry name" value="NAD(P)-linked oxidoreductase"/>
    <property type="match status" value="1"/>
</dbReference>
<sequence>MEFFKTAVDGLEVSRVGLGTWAMGGAGWGGIVDAPAVECVRAALDMGVTLVDTAPAYGAGHSEEIVGEALSAAGYRNKCVLATKCGLSWDAQGNVYRDGRPETLRKELEASLKRLKTDHIDIYQVHWPDAKVPIAETAGVMGEFLKEGKIRAIGVSNYTNEMLDEWRKTAPLHTIQPSFNILEDKLFENQIPYAKENGITVLGYSALCRGMLHGKYTIDTKFNEGDMRAQDDPKYQGQNFLNHLAAIDELKAYAEKLGKNVAQISVRWVLERGVSCALLGARRPDQLDFILGCVDWSLTAEQCDEMEAIVKKHIPVQVGKDFLAPPLREE</sequence>
<dbReference type="AlphaFoldDB" id="A0A1M6J532"/>
<evidence type="ECO:0000313" key="3">
    <source>
        <dbReference type="EMBL" id="SHJ41739.1"/>
    </source>
</evidence>
<dbReference type="PROSITE" id="PS00062">
    <property type="entry name" value="ALDOKETO_REDUCTASE_2"/>
    <property type="match status" value="1"/>
</dbReference>
<dbReference type="Gene3D" id="3.20.20.100">
    <property type="entry name" value="NADP-dependent oxidoreductase domain"/>
    <property type="match status" value="1"/>
</dbReference>
<dbReference type="RefSeq" id="WP_073104608.1">
    <property type="nucleotide sequence ID" value="NZ_FQZY01000008.1"/>
</dbReference>
<dbReference type="InterPro" id="IPR036812">
    <property type="entry name" value="NAD(P)_OxRdtase_dom_sf"/>
</dbReference>
<gene>
    <name evidence="3" type="ORF">SAMN02745243_00546</name>
</gene>
<dbReference type="Proteomes" id="UP000184301">
    <property type="component" value="Unassembled WGS sequence"/>
</dbReference>
<feature type="domain" description="NADP-dependent oxidoreductase" evidence="2">
    <location>
        <begin position="16"/>
        <end position="310"/>
    </location>
</feature>
<keyword evidence="4" id="KW-1185">Reference proteome</keyword>
<dbReference type="InterPro" id="IPR018170">
    <property type="entry name" value="Aldo/ket_reductase_CS"/>
</dbReference>
<accession>A0A1M6J532</accession>
<dbReference type="InterPro" id="IPR050523">
    <property type="entry name" value="AKR_Detox_Biosynth"/>
</dbReference>
<organism evidence="3 4">
    <name type="scientific">Hespellia stercorisuis DSM 15480</name>
    <dbReference type="NCBI Taxonomy" id="1121950"/>
    <lineage>
        <taxon>Bacteria</taxon>
        <taxon>Bacillati</taxon>
        <taxon>Bacillota</taxon>
        <taxon>Clostridia</taxon>
        <taxon>Lachnospirales</taxon>
        <taxon>Lachnospiraceae</taxon>
        <taxon>Hespellia</taxon>
    </lineage>
</organism>